<dbReference type="Gene3D" id="2.60.120.920">
    <property type="match status" value="1"/>
</dbReference>
<feature type="domain" description="B30.2/SPRY" evidence="2">
    <location>
        <begin position="302"/>
        <end position="456"/>
    </location>
</feature>
<dbReference type="OrthoDB" id="2329056at2759"/>
<organism evidence="3 4">
    <name type="scientific">Ambispora gerdemannii</name>
    <dbReference type="NCBI Taxonomy" id="144530"/>
    <lineage>
        <taxon>Eukaryota</taxon>
        <taxon>Fungi</taxon>
        <taxon>Fungi incertae sedis</taxon>
        <taxon>Mucoromycota</taxon>
        <taxon>Glomeromycotina</taxon>
        <taxon>Glomeromycetes</taxon>
        <taxon>Archaeosporales</taxon>
        <taxon>Ambisporaceae</taxon>
        <taxon>Ambispora</taxon>
    </lineage>
</organism>
<evidence type="ECO:0000259" key="1">
    <source>
        <dbReference type="PROSITE" id="PS50097"/>
    </source>
</evidence>
<feature type="domain" description="BTB" evidence="1">
    <location>
        <begin position="27"/>
        <end position="99"/>
    </location>
</feature>
<dbReference type="SMART" id="SM00225">
    <property type="entry name" value="BTB"/>
    <property type="match status" value="1"/>
</dbReference>
<comment type="caution">
    <text evidence="3">The sequence shown here is derived from an EMBL/GenBank/DDBJ whole genome shotgun (WGS) entry which is preliminary data.</text>
</comment>
<dbReference type="Proteomes" id="UP000789831">
    <property type="component" value="Unassembled WGS sequence"/>
</dbReference>
<reference evidence="3" key="1">
    <citation type="submission" date="2021-06" db="EMBL/GenBank/DDBJ databases">
        <authorList>
            <person name="Kallberg Y."/>
            <person name="Tangrot J."/>
            <person name="Rosling A."/>
        </authorList>
    </citation>
    <scope>NUCLEOTIDE SEQUENCE</scope>
    <source>
        <strain evidence="3">MT106</strain>
    </source>
</reference>
<evidence type="ECO:0000313" key="3">
    <source>
        <dbReference type="EMBL" id="CAG8651273.1"/>
    </source>
</evidence>
<evidence type="ECO:0000259" key="2">
    <source>
        <dbReference type="PROSITE" id="PS50188"/>
    </source>
</evidence>
<dbReference type="SUPFAM" id="SSF49899">
    <property type="entry name" value="Concanavalin A-like lectins/glucanases"/>
    <property type="match status" value="1"/>
</dbReference>
<dbReference type="InterPro" id="IPR001870">
    <property type="entry name" value="B30.2/SPRY"/>
</dbReference>
<dbReference type="CDD" id="cd18186">
    <property type="entry name" value="BTB_POZ_ZBTB_KLHL-like"/>
    <property type="match status" value="1"/>
</dbReference>
<dbReference type="InterPro" id="IPR013320">
    <property type="entry name" value="ConA-like_dom_sf"/>
</dbReference>
<name>A0A9N9DT07_9GLOM</name>
<keyword evidence="4" id="KW-1185">Reference proteome</keyword>
<dbReference type="CDD" id="cd11709">
    <property type="entry name" value="SPRY"/>
    <property type="match status" value="1"/>
</dbReference>
<sequence length="456" mass="52429">LHMETTDQELSSLSKQLKLILNDEKYSDLKIKCGNSSSTDKQEETLYTYRGILVARSKFFKSMLSNGMKESALDEIFFSDIKASTMKIILEYLYMGVVDEACFSSEVIVPLYINANYFLLNGLEDIIVKFVLKSLKDIEIYKVAGMLSEITKISNSSENKLEKILIEKLSTIQLSAIPFEAFNMEGLLSFLSQSLNQENFITCEYSVLQYVILWNDKNSSIIKYNFFDSRLPSWTDLVKNGAKKYEIKADDAISADRIKKTFSTFIPFINLKLIDPSILAYIIHPLRIIPAEILLETYQYYHKGQQQQLLTYREFGNRKGELSWDPDFSASLTLFTDNKIVRALAILQSSVRAKNLISQPGYYQWMFIIEKSCGYAWVGICTDEDTIDMDQWLGQTPYGWFLGSSGEKAHKNVRKEYADSFDTGAIITIHLDMFKRSIKFLINRKEFGDAYDNLPE</sequence>
<dbReference type="Pfam" id="PF00651">
    <property type="entry name" value="BTB"/>
    <property type="match status" value="1"/>
</dbReference>
<dbReference type="Gene3D" id="3.30.710.10">
    <property type="entry name" value="Potassium Channel Kv1.1, Chain A"/>
    <property type="match status" value="1"/>
</dbReference>
<dbReference type="InterPro" id="IPR000210">
    <property type="entry name" value="BTB/POZ_dom"/>
</dbReference>
<dbReference type="InterPro" id="IPR043136">
    <property type="entry name" value="B30.2/SPRY_sf"/>
</dbReference>
<dbReference type="PROSITE" id="PS50188">
    <property type="entry name" value="B302_SPRY"/>
    <property type="match status" value="1"/>
</dbReference>
<accession>A0A9N9DT07</accession>
<dbReference type="EMBL" id="CAJVPL010004789">
    <property type="protein sequence ID" value="CAG8651273.1"/>
    <property type="molecule type" value="Genomic_DNA"/>
</dbReference>
<protein>
    <submittedName>
        <fullName evidence="3">4338_t:CDS:1</fullName>
    </submittedName>
</protein>
<gene>
    <name evidence="3" type="ORF">AGERDE_LOCUS11413</name>
</gene>
<dbReference type="PANTHER" id="PTHR24413">
    <property type="entry name" value="SPECKLE-TYPE POZ PROTEIN"/>
    <property type="match status" value="1"/>
</dbReference>
<dbReference type="SUPFAM" id="SSF54695">
    <property type="entry name" value="POZ domain"/>
    <property type="match status" value="1"/>
</dbReference>
<dbReference type="AlphaFoldDB" id="A0A9N9DT07"/>
<evidence type="ECO:0000313" key="4">
    <source>
        <dbReference type="Proteomes" id="UP000789831"/>
    </source>
</evidence>
<dbReference type="Pfam" id="PF00622">
    <property type="entry name" value="SPRY"/>
    <property type="match status" value="1"/>
</dbReference>
<dbReference type="PROSITE" id="PS50097">
    <property type="entry name" value="BTB"/>
    <property type="match status" value="1"/>
</dbReference>
<proteinExistence type="predicted"/>
<feature type="non-terminal residue" evidence="3">
    <location>
        <position position="1"/>
    </location>
</feature>
<dbReference type="InterPro" id="IPR003877">
    <property type="entry name" value="SPRY_dom"/>
</dbReference>
<dbReference type="InterPro" id="IPR011333">
    <property type="entry name" value="SKP1/BTB/POZ_sf"/>
</dbReference>